<keyword evidence="2 4" id="KW-0472">Membrane</keyword>
<keyword evidence="4" id="KW-0812">Transmembrane</keyword>
<evidence type="ECO:0000256" key="4">
    <source>
        <dbReference type="SAM" id="Phobius"/>
    </source>
</evidence>
<dbReference type="PANTHER" id="PTHR31234">
    <property type="entry name" value="LATE EMBRYOGENESIS ABUNDANT (LEA) HYDROXYPROLINE-RICH GLYCOPROTEIN FAMILY"/>
    <property type="match status" value="1"/>
</dbReference>
<feature type="compositionally biased region" description="Basic residues" evidence="3">
    <location>
        <begin position="38"/>
        <end position="47"/>
    </location>
</feature>
<dbReference type="PANTHER" id="PTHR31234:SF6">
    <property type="entry name" value="LATE EMBRYOGENESIS ABUNDANT PROTEIN LEA-2 SUBGROUP DOMAIN-CONTAINING PROTEIN"/>
    <property type="match status" value="1"/>
</dbReference>
<name>A0ABD1FLM0_SALDI</name>
<dbReference type="AlphaFoldDB" id="A0ABD1FLM0"/>
<reference evidence="5 6" key="1">
    <citation type="submission" date="2024-06" db="EMBL/GenBank/DDBJ databases">
        <title>A chromosome level genome sequence of Diviner's sage (Salvia divinorum).</title>
        <authorList>
            <person name="Ford S.A."/>
            <person name="Ro D.-K."/>
            <person name="Ness R.W."/>
            <person name="Phillips M.A."/>
        </authorList>
    </citation>
    <scope>NUCLEOTIDE SEQUENCE [LARGE SCALE GENOMIC DNA]</scope>
    <source>
        <strain evidence="5">SAF-2024a</strain>
        <tissue evidence="5">Leaf</tissue>
    </source>
</reference>
<comment type="subcellular location">
    <subcellularLocation>
        <location evidence="1">Membrane</location>
    </subcellularLocation>
</comment>
<feature type="region of interest" description="Disordered" evidence="3">
    <location>
        <begin position="1"/>
        <end position="47"/>
    </location>
</feature>
<gene>
    <name evidence="5" type="ORF">AAHA92_32565</name>
</gene>
<dbReference type="Proteomes" id="UP001567538">
    <property type="component" value="Unassembled WGS sequence"/>
</dbReference>
<protein>
    <submittedName>
        <fullName evidence="5">NDR1/HIN1-like protein 26</fullName>
    </submittedName>
</protein>
<feature type="compositionally biased region" description="Pro residues" evidence="3">
    <location>
        <begin position="18"/>
        <end position="28"/>
    </location>
</feature>
<evidence type="ECO:0000256" key="3">
    <source>
        <dbReference type="SAM" id="MobiDB-lite"/>
    </source>
</evidence>
<accession>A0ABD1FLM0</accession>
<evidence type="ECO:0000256" key="2">
    <source>
        <dbReference type="ARBA" id="ARBA00023136"/>
    </source>
</evidence>
<dbReference type="GO" id="GO:0016020">
    <property type="term" value="C:membrane"/>
    <property type="evidence" value="ECO:0007669"/>
    <property type="project" value="UniProtKB-SubCell"/>
</dbReference>
<feature type="transmembrane region" description="Helical" evidence="4">
    <location>
        <begin position="54"/>
        <end position="84"/>
    </location>
</feature>
<dbReference type="EMBL" id="JBEAFC010000014">
    <property type="protein sequence ID" value="KAL1532577.1"/>
    <property type="molecule type" value="Genomic_DNA"/>
</dbReference>
<evidence type="ECO:0000256" key="1">
    <source>
        <dbReference type="ARBA" id="ARBA00004370"/>
    </source>
</evidence>
<evidence type="ECO:0000313" key="6">
    <source>
        <dbReference type="Proteomes" id="UP001567538"/>
    </source>
</evidence>
<evidence type="ECO:0000313" key="5">
    <source>
        <dbReference type="EMBL" id="KAL1532577.1"/>
    </source>
</evidence>
<sequence>MTDRVYPSTKPNPAHPKAAPPLPTPPSKSHPYRPAPASRRRPNKKTPKLSCRRCCCLACFWSVLLLTLTLLAAAIAAAAFYVLYHPHRPVFSVTSLKISAFNLSTTPADDSTHLTAKINLTLSAKNPNKKILFSYAPMSISVQSNSITLANNSYPSLNSSAGAISVIHTATPPRTQLLDADSLNSMKSDLKRGGLPVRIVVDTTVAVKIDKIKTKRFGIRVTCDGIHGVVPKGRTVIPAKTTDADCEVDLRIKILKWTF</sequence>
<comment type="caution">
    <text evidence="5">The sequence shown here is derived from an EMBL/GenBank/DDBJ whole genome shotgun (WGS) entry which is preliminary data.</text>
</comment>
<keyword evidence="4" id="KW-1133">Transmembrane helix</keyword>
<organism evidence="5 6">
    <name type="scientific">Salvia divinorum</name>
    <name type="common">Maria pastora</name>
    <name type="synonym">Diviner's sage</name>
    <dbReference type="NCBI Taxonomy" id="28513"/>
    <lineage>
        <taxon>Eukaryota</taxon>
        <taxon>Viridiplantae</taxon>
        <taxon>Streptophyta</taxon>
        <taxon>Embryophyta</taxon>
        <taxon>Tracheophyta</taxon>
        <taxon>Spermatophyta</taxon>
        <taxon>Magnoliopsida</taxon>
        <taxon>eudicotyledons</taxon>
        <taxon>Gunneridae</taxon>
        <taxon>Pentapetalae</taxon>
        <taxon>asterids</taxon>
        <taxon>lamiids</taxon>
        <taxon>Lamiales</taxon>
        <taxon>Lamiaceae</taxon>
        <taxon>Nepetoideae</taxon>
        <taxon>Mentheae</taxon>
        <taxon>Salviinae</taxon>
        <taxon>Salvia</taxon>
        <taxon>Salvia subgen. Calosphace</taxon>
    </lineage>
</organism>
<dbReference type="InterPro" id="IPR044839">
    <property type="entry name" value="NDR1-like"/>
</dbReference>
<keyword evidence="6" id="KW-1185">Reference proteome</keyword>
<proteinExistence type="predicted"/>